<keyword evidence="3" id="KW-0762">Sugar transport</keyword>
<dbReference type="Proteomes" id="UP000663838">
    <property type="component" value="Unassembled WGS sequence"/>
</dbReference>
<dbReference type="PANTHER" id="PTHR10231">
    <property type="entry name" value="NUCLEOTIDE-SUGAR TRANSMEMBRANE TRANSPORTER"/>
    <property type="match status" value="1"/>
</dbReference>
<dbReference type="InterPro" id="IPR037185">
    <property type="entry name" value="EmrE-like"/>
</dbReference>
<dbReference type="SUPFAM" id="SSF103481">
    <property type="entry name" value="Multidrug resistance efflux transporter EmrE"/>
    <property type="match status" value="1"/>
</dbReference>
<feature type="transmembrane region" description="Helical" evidence="7">
    <location>
        <begin position="281"/>
        <end position="306"/>
    </location>
</feature>
<protein>
    <recommendedName>
        <fullName evidence="10">UDP-N-acetylglucosamine transporter</fullName>
    </recommendedName>
</protein>
<accession>A0A821VVD6</accession>
<dbReference type="GO" id="GO:0015165">
    <property type="term" value="F:pyrimidine nucleotide-sugar transmembrane transporter activity"/>
    <property type="evidence" value="ECO:0007669"/>
    <property type="project" value="InterPro"/>
</dbReference>
<feature type="transmembrane region" description="Helical" evidence="7">
    <location>
        <begin position="214"/>
        <end position="237"/>
    </location>
</feature>
<evidence type="ECO:0000313" key="9">
    <source>
        <dbReference type="Proteomes" id="UP000663838"/>
    </source>
</evidence>
<dbReference type="PIRSF" id="PIRSF005799">
    <property type="entry name" value="UDP-gal_transpt"/>
    <property type="match status" value="1"/>
</dbReference>
<evidence type="ECO:0000256" key="2">
    <source>
        <dbReference type="ARBA" id="ARBA00009976"/>
    </source>
</evidence>
<name>A0A821VVD6_9BILA</name>
<keyword evidence="5 7" id="KW-1133">Transmembrane helix</keyword>
<evidence type="ECO:0000256" key="1">
    <source>
        <dbReference type="ARBA" id="ARBA00004141"/>
    </source>
</evidence>
<evidence type="ECO:0000256" key="6">
    <source>
        <dbReference type="ARBA" id="ARBA00023136"/>
    </source>
</evidence>
<dbReference type="EMBL" id="CAJOBS010006633">
    <property type="protein sequence ID" value="CAF4914756.1"/>
    <property type="molecule type" value="Genomic_DNA"/>
</dbReference>
<comment type="caution">
    <text evidence="8">The sequence shown here is derived from an EMBL/GenBank/DDBJ whole genome shotgun (WGS) entry which is preliminary data.</text>
</comment>
<feature type="transmembrane region" description="Helical" evidence="7">
    <location>
        <begin position="313"/>
        <end position="333"/>
    </location>
</feature>
<dbReference type="AlphaFoldDB" id="A0A821VVD6"/>
<dbReference type="NCBIfam" id="TIGR00803">
    <property type="entry name" value="nst"/>
    <property type="match status" value="1"/>
</dbReference>
<keyword evidence="3" id="KW-0813">Transport</keyword>
<gene>
    <name evidence="8" type="ORF">TOA249_LOCUS31654</name>
</gene>
<evidence type="ECO:0008006" key="10">
    <source>
        <dbReference type="Google" id="ProtNLM"/>
    </source>
</evidence>
<dbReference type="Pfam" id="PF04142">
    <property type="entry name" value="Nuc_sug_transp"/>
    <property type="match status" value="1"/>
</dbReference>
<sequence length="380" mass="42282">MVTLWRLIYRESHTVIELKGSESLLNDQPTSNQSPGSGPSTAASSIVHQSNIFMKYVSLVALTLQNALSILLLRYVRTVPGERFIKSTAVINSEFQKTILSILLLIHEERNVIAAFKLMYNKIVRQPYDTFKTGIPALLYTLQNNLLFIAISNLDAATFQVSYQLKIFTTAVLMVIILRRQLNLVQWLALFLLFLGISLVQVENMTTATPKQDVNALYGLFAVMAACTLSGLAGVYFEKILKGSDVSVWIRNIQLGIFGIFFGTLTMYLSDGAEVKAKGFLYGYTNMVWIATLVHSVGGLIVALVVKHADNILKGFATSAAIVLSCIVSMMLFDFELTILFTLGSGLVIFSIFLYSKTELILYVPILNTFINDRSVLFQH</sequence>
<feature type="transmembrane region" description="Helical" evidence="7">
    <location>
        <begin position="184"/>
        <end position="202"/>
    </location>
</feature>
<evidence type="ECO:0000256" key="4">
    <source>
        <dbReference type="ARBA" id="ARBA00022692"/>
    </source>
</evidence>
<dbReference type="GO" id="GO:0000139">
    <property type="term" value="C:Golgi membrane"/>
    <property type="evidence" value="ECO:0007669"/>
    <property type="project" value="InterPro"/>
</dbReference>
<evidence type="ECO:0000313" key="8">
    <source>
        <dbReference type="EMBL" id="CAF4914756.1"/>
    </source>
</evidence>
<feature type="transmembrane region" description="Helical" evidence="7">
    <location>
        <begin position="339"/>
        <end position="356"/>
    </location>
</feature>
<organism evidence="8 9">
    <name type="scientific">Rotaria socialis</name>
    <dbReference type="NCBI Taxonomy" id="392032"/>
    <lineage>
        <taxon>Eukaryota</taxon>
        <taxon>Metazoa</taxon>
        <taxon>Spiralia</taxon>
        <taxon>Gnathifera</taxon>
        <taxon>Rotifera</taxon>
        <taxon>Eurotatoria</taxon>
        <taxon>Bdelloidea</taxon>
        <taxon>Philodinida</taxon>
        <taxon>Philodinidae</taxon>
        <taxon>Rotaria</taxon>
    </lineage>
</organism>
<reference evidence="8" key="1">
    <citation type="submission" date="2021-02" db="EMBL/GenBank/DDBJ databases">
        <authorList>
            <person name="Nowell W R."/>
        </authorList>
    </citation>
    <scope>NUCLEOTIDE SEQUENCE</scope>
</reference>
<dbReference type="InterPro" id="IPR007271">
    <property type="entry name" value="Nuc_sug_transpt"/>
</dbReference>
<feature type="transmembrane region" description="Helical" evidence="7">
    <location>
        <begin position="249"/>
        <end position="269"/>
    </location>
</feature>
<keyword evidence="6 7" id="KW-0472">Membrane</keyword>
<comment type="similarity">
    <text evidence="2">Belongs to the nucleotide-sugar transporter family. SLC35A subfamily.</text>
</comment>
<evidence type="ECO:0000256" key="5">
    <source>
        <dbReference type="ARBA" id="ARBA00022989"/>
    </source>
</evidence>
<evidence type="ECO:0000256" key="3">
    <source>
        <dbReference type="ARBA" id="ARBA00022597"/>
    </source>
</evidence>
<evidence type="ECO:0000256" key="7">
    <source>
        <dbReference type="SAM" id="Phobius"/>
    </source>
</evidence>
<proteinExistence type="inferred from homology"/>
<keyword evidence="4 7" id="KW-0812">Transmembrane</keyword>
<comment type="subcellular location">
    <subcellularLocation>
        <location evidence="1">Membrane</location>
        <topology evidence="1">Multi-pass membrane protein</topology>
    </subcellularLocation>
</comment>